<dbReference type="UniPathway" id="UPA00909">
    <property type="reaction ID" value="UER00887"/>
</dbReference>
<keyword evidence="2 8" id="KW-0328">Glycosyltransferase</keyword>
<dbReference type="PANTHER" id="PTHR39563:SF1">
    <property type="entry name" value="XANTHINE-GUANINE PHOSPHORIBOSYLTRANSFERASE"/>
    <property type="match status" value="1"/>
</dbReference>
<keyword evidence="3 8" id="KW-0808">Transferase</keyword>
<dbReference type="GO" id="GO:0005886">
    <property type="term" value="C:plasma membrane"/>
    <property type="evidence" value="ECO:0007669"/>
    <property type="project" value="UniProtKB-SubCell"/>
</dbReference>
<reference evidence="10 11" key="1">
    <citation type="journal article" date="2013" name="PLoS ONE">
        <title>Poles Apart: Arctic and Antarctic Octadecabacter strains Share High Genome Plasticity and a New Type of Xanthorhodopsin.</title>
        <authorList>
            <person name="Vollmers J."/>
            <person name="Voget S."/>
            <person name="Dietrich S."/>
            <person name="Gollnow K."/>
            <person name="Smits M."/>
            <person name="Meyer K."/>
            <person name="Brinkhoff T."/>
            <person name="Simon M."/>
            <person name="Daniel R."/>
        </authorList>
    </citation>
    <scope>NUCLEOTIDE SEQUENCE [LARGE SCALE GENOMIC DNA]</scope>
    <source>
        <strain evidence="10 11">307</strain>
    </source>
</reference>
<evidence type="ECO:0000256" key="2">
    <source>
        <dbReference type="ARBA" id="ARBA00022676"/>
    </source>
</evidence>
<dbReference type="SUPFAM" id="SSF53271">
    <property type="entry name" value="PRTase-like"/>
    <property type="match status" value="1"/>
</dbReference>
<feature type="domain" description="Phosphoribosyltransferase" evidence="9">
    <location>
        <begin position="62"/>
        <end position="212"/>
    </location>
</feature>
<evidence type="ECO:0000256" key="6">
    <source>
        <dbReference type="ARBA" id="ARBA00022842"/>
    </source>
</evidence>
<evidence type="ECO:0000259" key="9">
    <source>
        <dbReference type="Pfam" id="PF00156"/>
    </source>
</evidence>
<evidence type="ECO:0000256" key="3">
    <source>
        <dbReference type="ARBA" id="ARBA00022679"/>
    </source>
</evidence>
<dbReference type="Gene3D" id="3.40.50.2020">
    <property type="match status" value="1"/>
</dbReference>
<dbReference type="InterPro" id="IPR023747">
    <property type="entry name" value="Xanthine_Guanine_PRibTrfase"/>
</dbReference>
<dbReference type="STRING" id="391626.OAN307_c22180"/>
<feature type="binding site" evidence="8">
    <location>
        <position position="156"/>
    </location>
    <ligand>
        <name>Mg(2+)</name>
        <dbReference type="ChEBI" id="CHEBI:18420"/>
    </ligand>
</feature>
<comment type="catalytic activity">
    <reaction evidence="8">
        <text>GMP + diphosphate = guanine + 5-phospho-alpha-D-ribose 1-diphosphate</text>
        <dbReference type="Rhea" id="RHEA:25424"/>
        <dbReference type="ChEBI" id="CHEBI:16235"/>
        <dbReference type="ChEBI" id="CHEBI:33019"/>
        <dbReference type="ChEBI" id="CHEBI:58017"/>
        <dbReference type="ChEBI" id="CHEBI:58115"/>
    </reaction>
</comment>
<feature type="binding site" evidence="8">
    <location>
        <begin position="155"/>
        <end position="163"/>
    </location>
    <ligand>
        <name>5-phospho-alpha-D-ribose 1-diphosphate</name>
        <dbReference type="ChEBI" id="CHEBI:58017"/>
    </ligand>
</feature>
<protein>
    <recommendedName>
        <fullName evidence="8">Xanthine-guanine phosphoribosyltransferase</fullName>
        <shortName evidence="8">XGPRT</shortName>
        <ecNumber evidence="8">2.4.2.22</ecNumber>
    </recommendedName>
    <alternativeName>
        <fullName evidence="8">Xanthine phosphoribosyltransferase</fullName>
    </alternativeName>
</protein>
<sequence length="220" mass="24161">MCKLTIRVARERLVAKSPDVLTPPLGSLAYLNNATALSPIRTAAMTTKDESRLPHEKGFHISWDQIHRDSRALAWRLDGKGPDNGGWKAIVAITRGGMAPAMIVARELDIRTVDTISVISYYSGGGAADKRREAKVLKSPDAAMMGDGTGILVIDDLVDSGKTLELVRAQYPNAHFATVYAKPEGEPQVDTFITGVSQDTWIFFPWDMALQYVEPYRGKD</sequence>
<dbReference type="InterPro" id="IPR000836">
    <property type="entry name" value="PRTase_dom"/>
</dbReference>
<comment type="function">
    <text evidence="8">Purine salvage pathway enzyme that catalyzes the transfer of the ribosyl-5-phosphate group from 5-phospho-alpha-D-ribose 1-diphosphate (PRPP) to the N9 position of the 6-oxopurines guanine and xanthine to form the corresponding ribonucleotides GMP (guanosine 5'-monophosphate) and XMP (xanthosine 5'-monophosphate), with the release of PPi. To a lesser extent, also acts on hypoxanthine.</text>
</comment>
<dbReference type="HOGENOM" id="CLU_080904_3_0_5"/>
<evidence type="ECO:0000256" key="8">
    <source>
        <dbReference type="HAMAP-Rule" id="MF_01903"/>
    </source>
</evidence>
<comment type="subcellular location">
    <subcellularLocation>
        <location evidence="8">Cell membrane</location>
        <topology evidence="8">Peripheral membrane protein</topology>
    </subcellularLocation>
</comment>
<evidence type="ECO:0000256" key="4">
    <source>
        <dbReference type="ARBA" id="ARBA00022723"/>
    </source>
</evidence>
<comment type="catalytic activity">
    <reaction evidence="8">
        <text>IMP + diphosphate = hypoxanthine + 5-phospho-alpha-D-ribose 1-diphosphate</text>
        <dbReference type="Rhea" id="RHEA:17973"/>
        <dbReference type="ChEBI" id="CHEBI:17368"/>
        <dbReference type="ChEBI" id="CHEBI:33019"/>
        <dbReference type="ChEBI" id="CHEBI:58017"/>
        <dbReference type="ChEBI" id="CHEBI:58053"/>
    </reaction>
</comment>
<evidence type="ECO:0000313" key="11">
    <source>
        <dbReference type="Proteomes" id="UP000005307"/>
    </source>
</evidence>
<keyword evidence="5 8" id="KW-0660">Purine salvage</keyword>
<evidence type="ECO:0000256" key="1">
    <source>
        <dbReference type="ARBA" id="ARBA00022475"/>
    </source>
</evidence>
<dbReference type="GO" id="GO:0004422">
    <property type="term" value="F:hypoxanthine phosphoribosyltransferase activity"/>
    <property type="evidence" value="ECO:0007669"/>
    <property type="project" value="RHEA"/>
</dbReference>
<evidence type="ECO:0000313" key="10">
    <source>
        <dbReference type="EMBL" id="AGI67845.1"/>
    </source>
</evidence>
<dbReference type="HAMAP" id="MF_01903">
    <property type="entry name" value="XGPRT"/>
    <property type="match status" value="1"/>
</dbReference>
<dbReference type="PANTHER" id="PTHR39563">
    <property type="entry name" value="XANTHINE PHOSPHORIBOSYLTRANSFERASE"/>
    <property type="match status" value="1"/>
</dbReference>
<dbReference type="Pfam" id="PF00156">
    <property type="entry name" value="Pribosyltran"/>
    <property type="match status" value="1"/>
</dbReference>
<dbReference type="NCBIfam" id="NF006613">
    <property type="entry name" value="PRK09177.1"/>
    <property type="match status" value="1"/>
</dbReference>
<proteinExistence type="inferred from homology"/>
<dbReference type="EC" id="2.4.2.22" evidence="8"/>
<dbReference type="Proteomes" id="UP000005307">
    <property type="component" value="Chromosome"/>
</dbReference>
<comment type="subunit">
    <text evidence="8">Homotetramer.</text>
</comment>
<dbReference type="CDD" id="cd06223">
    <property type="entry name" value="PRTases_typeI"/>
    <property type="match status" value="1"/>
</dbReference>
<feature type="binding site" evidence="8">
    <location>
        <position position="159"/>
    </location>
    <ligand>
        <name>xanthine</name>
        <dbReference type="ChEBI" id="CHEBI:17712"/>
    </ligand>
</feature>
<keyword evidence="6 8" id="KW-0460">Magnesium</keyword>
<keyword evidence="7 8" id="KW-0472">Membrane</keyword>
<keyword evidence="11" id="KW-1185">Reference proteome</keyword>
<dbReference type="GO" id="GO:0000287">
    <property type="term" value="F:magnesium ion binding"/>
    <property type="evidence" value="ECO:0007669"/>
    <property type="project" value="UniProtKB-UniRule"/>
</dbReference>
<dbReference type="UniPathway" id="UPA00602">
    <property type="reaction ID" value="UER00658"/>
</dbReference>
<dbReference type="GO" id="GO:0032265">
    <property type="term" value="P:XMP salvage"/>
    <property type="evidence" value="ECO:0007669"/>
    <property type="project" value="UniProtKB-UniRule"/>
</dbReference>
<evidence type="ECO:0000256" key="5">
    <source>
        <dbReference type="ARBA" id="ARBA00022726"/>
    </source>
</evidence>
<organism evidence="10 11">
    <name type="scientific">Octadecabacter antarcticus 307</name>
    <dbReference type="NCBI Taxonomy" id="391626"/>
    <lineage>
        <taxon>Bacteria</taxon>
        <taxon>Pseudomonadati</taxon>
        <taxon>Pseudomonadota</taxon>
        <taxon>Alphaproteobacteria</taxon>
        <taxon>Rhodobacterales</taxon>
        <taxon>Roseobacteraceae</taxon>
        <taxon>Octadecabacter</taxon>
    </lineage>
</organism>
<dbReference type="GO" id="GO:0052657">
    <property type="term" value="F:guanine phosphoribosyltransferase activity"/>
    <property type="evidence" value="ECO:0007669"/>
    <property type="project" value="RHEA"/>
</dbReference>
<feature type="binding site" evidence="8">
    <location>
        <begin position="159"/>
        <end position="163"/>
    </location>
    <ligand>
        <name>GMP</name>
        <dbReference type="ChEBI" id="CHEBI:58115"/>
    </ligand>
</feature>
<accession>M9RDE0</accession>
<feature type="binding site" evidence="8">
    <location>
        <begin position="201"/>
        <end position="202"/>
    </location>
    <ligand>
        <name>GMP</name>
        <dbReference type="ChEBI" id="CHEBI:58115"/>
    </ligand>
</feature>
<feature type="binding site" evidence="8">
    <location>
        <position position="132"/>
    </location>
    <ligand>
        <name>5-phospho-alpha-D-ribose 1-diphosphate</name>
        <dbReference type="ChEBI" id="CHEBI:58017"/>
    </ligand>
</feature>
<evidence type="ECO:0000256" key="7">
    <source>
        <dbReference type="ARBA" id="ARBA00023136"/>
    </source>
</evidence>
<dbReference type="AlphaFoldDB" id="M9RDE0"/>
<comment type="pathway">
    <text evidence="8">Purine metabolism; XMP biosynthesis via salvage pathway; XMP from xanthine: step 1/1.</text>
</comment>
<dbReference type="GO" id="GO:0032263">
    <property type="term" value="P:GMP salvage"/>
    <property type="evidence" value="ECO:0007669"/>
    <property type="project" value="UniProtKB-UniRule"/>
</dbReference>
<feature type="binding site" evidence="8">
    <location>
        <position position="159"/>
    </location>
    <ligand>
        <name>guanine</name>
        <dbReference type="ChEBI" id="CHEBI:16235"/>
    </ligand>
</feature>
<dbReference type="GO" id="GO:0000310">
    <property type="term" value="F:xanthine phosphoribosyltransferase activity"/>
    <property type="evidence" value="ECO:0007669"/>
    <property type="project" value="UniProtKB-UniRule"/>
</dbReference>
<dbReference type="GO" id="GO:0006166">
    <property type="term" value="P:purine ribonucleoside salvage"/>
    <property type="evidence" value="ECO:0007669"/>
    <property type="project" value="UniProtKB-KW"/>
</dbReference>
<gene>
    <name evidence="8 10" type="primary">gpt</name>
    <name evidence="10" type="ORF">OAN307_c22180</name>
</gene>
<keyword evidence="4 8" id="KW-0479">Metal-binding</keyword>
<comment type="cofactor">
    <cofactor evidence="8">
        <name>Mg(2+)</name>
        <dbReference type="ChEBI" id="CHEBI:18420"/>
    </cofactor>
</comment>
<dbReference type="eggNOG" id="COG2236">
    <property type="taxonomic scope" value="Bacteria"/>
</dbReference>
<comment type="pathway">
    <text evidence="8">Purine metabolism; GMP biosynthesis via salvage pathway; GMP from guanine: step 1/1.</text>
</comment>
<dbReference type="EMBL" id="CP003740">
    <property type="protein sequence ID" value="AGI67845.1"/>
    <property type="molecule type" value="Genomic_DNA"/>
</dbReference>
<dbReference type="InterPro" id="IPR029057">
    <property type="entry name" value="PRTase-like"/>
</dbReference>
<comment type="catalytic activity">
    <reaction evidence="8">
        <text>XMP + diphosphate = xanthine + 5-phospho-alpha-D-ribose 1-diphosphate</text>
        <dbReference type="Rhea" id="RHEA:10800"/>
        <dbReference type="ChEBI" id="CHEBI:17712"/>
        <dbReference type="ChEBI" id="CHEBI:33019"/>
        <dbReference type="ChEBI" id="CHEBI:57464"/>
        <dbReference type="ChEBI" id="CHEBI:58017"/>
        <dbReference type="EC" id="2.4.2.22"/>
    </reaction>
</comment>
<comment type="similarity">
    <text evidence="8">Belongs to the purine/pyrimidine phosphoribosyltransferase family. XGPT subfamily.</text>
</comment>
<dbReference type="KEGG" id="oat:OAN307_c22180"/>
<feature type="binding site" evidence="8">
    <location>
        <begin position="95"/>
        <end position="96"/>
    </location>
    <ligand>
        <name>5-phospho-alpha-D-ribose 1-diphosphate</name>
        <dbReference type="ChEBI" id="CHEBI:58017"/>
    </ligand>
</feature>
<name>M9RDE0_9RHOB</name>
<feature type="binding site" evidence="8">
    <location>
        <position position="202"/>
    </location>
    <ligand>
        <name>guanine</name>
        <dbReference type="ChEBI" id="CHEBI:16235"/>
    </ligand>
</feature>
<feature type="binding site" evidence="8">
    <location>
        <position position="202"/>
    </location>
    <ligand>
        <name>xanthine</name>
        <dbReference type="ChEBI" id="CHEBI:17712"/>
    </ligand>
</feature>
<keyword evidence="1 8" id="KW-1003">Cell membrane</keyword>
<feature type="binding site" evidence="8">
    <location>
        <position position="132"/>
    </location>
    <ligand>
        <name>GMP</name>
        <dbReference type="ChEBI" id="CHEBI:58115"/>
    </ligand>
</feature>